<dbReference type="Proteomes" id="UP000291758">
    <property type="component" value="Chromosome"/>
</dbReference>
<protein>
    <submittedName>
        <fullName evidence="1">Uncharacterized protein</fullName>
    </submittedName>
</protein>
<dbReference type="KEGG" id="xyl:ET495_06170"/>
<dbReference type="EMBL" id="CP035495">
    <property type="protein sequence ID" value="QAY64773.1"/>
    <property type="molecule type" value="Genomic_DNA"/>
</dbReference>
<gene>
    <name evidence="1" type="ORF">ET495_06170</name>
</gene>
<keyword evidence="2" id="KW-1185">Reference proteome</keyword>
<evidence type="ECO:0000313" key="2">
    <source>
        <dbReference type="Proteomes" id="UP000291758"/>
    </source>
</evidence>
<dbReference type="Pfam" id="PF25673">
    <property type="entry name" value="Terminase_7"/>
    <property type="match status" value="1"/>
</dbReference>
<evidence type="ECO:0000313" key="1">
    <source>
        <dbReference type="EMBL" id="QAY64773.1"/>
    </source>
</evidence>
<organism evidence="1 2">
    <name type="scientific">Xylanimonas allomyrinae</name>
    <dbReference type="NCBI Taxonomy" id="2509459"/>
    <lineage>
        <taxon>Bacteria</taxon>
        <taxon>Bacillati</taxon>
        <taxon>Actinomycetota</taxon>
        <taxon>Actinomycetes</taxon>
        <taxon>Micrococcales</taxon>
        <taxon>Promicromonosporaceae</taxon>
        <taxon>Xylanimonas</taxon>
    </lineage>
</organism>
<sequence>MPRLPRGREWSAEEKRLWKDLWTSPQANVWDDSYIAAVAAYVCHASAIYRDAASAWQAQEFRHLGDKLGLTPAGMLALGWVVE</sequence>
<accession>A0A4P6ES42</accession>
<dbReference type="AlphaFoldDB" id="A0A4P6ES42"/>
<dbReference type="InterPro" id="IPR057972">
    <property type="entry name" value="Terminase_7"/>
</dbReference>
<proteinExistence type="predicted"/>
<reference evidence="1 2" key="1">
    <citation type="submission" date="2019-01" db="EMBL/GenBank/DDBJ databases">
        <title>Genome sequencing of strain 2JSPR-7.</title>
        <authorList>
            <person name="Heo J."/>
            <person name="Kim S.-J."/>
            <person name="Kim J.-S."/>
            <person name="Hong S.-B."/>
            <person name="Kwon S.-W."/>
        </authorList>
    </citation>
    <scope>NUCLEOTIDE SEQUENCE [LARGE SCALE GENOMIC DNA]</scope>
    <source>
        <strain evidence="1 2">2JSPR-7</strain>
    </source>
</reference>
<name>A0A4P6ES42_9MICO</name>
<dbReference type="OrthoDB" id="3391752at2"/>